<reference evidence="13" key="1">
    <citation type="journal article" date="2019" name="IScience">
        <title>Narwhal Genome Reveals Long-Term Low Genetic Diversity despite Current Large Abundance Size.</title>
        <authorList>
            <person name="Westbury M.V."/>
            <person name="Petersen B."/>
            <person name="Garde E."/>
            <person name="Heide-Jorgensen M.P."/>
            <person name="Lorenzen E.D."/>
        </authorList>
    </citation>
    <scope>NUCLEOTIDE SEQUENCE [LARGE SCALE GENOMIC DNA]</scope>
</reference>
<keyword evidence="4" id="KW-0963">Cytoplasm</keyword>
<evidence type="ECO:0000256" key="7">
    <source>
        <dbReference type="ARBA" id="ARBA00023242"/>
    </source>
</evidence>
<dbReference type="GO" id="GO:0030496">
    <property type="term" value="C:midbody"/>
    <property type="evidence" value="ECO:0007669"/>
    <property type="project" value="UniProtKB-SubCell"/>
</dbReference>
<evidence type="ECO:0000256" key="2">
    <source>
        <dbReference type="ARBA" id="ARBA00004214"/>
    </source>
</evidence>
<dbReference type="GO" id="GO:0005634">
    <property type="term" value="C:nucleus"/>
    <property type="evidence" value="ECO:0007669"/>
    <property type="project" value="UniProtKB-SubCell"/>
</dbReference>
<proteinExistence type="predicted"/>
<dbReference type="InterPro" id="IPR036249">
    <property type="entry name" value="Thioredoxin-like_sf"/>
</dbReference>
<protein>
    <recommendedName>
        <fullName evidence="8">Thioredoxin domain-containing protein 9</fullName>
    </recommendedName>
</protein>
<evidence type="ECO:0000256" key="10">
    <source>
        <dbReference type="ARBA" id="ARBA00062574"/>
    </source>
</evidence>
<accession>A0A4U1EE22</accession>
<evidence type="ECO:0000256" key="8">
    <source>
        <dbReference type="ARBA" id="ARBA00026148"/>
    </source>
</evidence>
<comment type="subcellular location">
    <subcellularLocation>
        <location evidence="3">Cytoplasm</location>
        <location evidence="3">Cytoskeleton</location>
        <location evidence="3">Microtubule organizing center</location>
        <location evidence="3">Centrosome</location>
    </subcellularLocation>
    <subcellularLocation>
        <location evidence="2">Midbody</location>
    </subcellularLocation>
    <subcellularLocation>
        <location evidence="1">Nucleus</location>
    </subcellularLocation>
</comment>
<comment type="function">
    <text evidence="9">Significantly diminishes the chaperonin TCP1 complex ATPase activity, thus negatively impacts protein folding, including that of actin or tubulin.</text>
</comment>
<keyword evidence="6" id="KW-0206">Cytoskeleton</keyword>
<comment type="caution">
    <text evidence="12">The sequence shown here is derived from an EMBL/GenBank/DDBJ whole genome shotgun (WGS) entry which is preliminary data.</text>
</comment>
<dbReference type="Gene3D" id="3.40.30.10">
    <property type="entry name" value="Glutaredoxin"/>
    <property type="match status" value="1"/>
</dbReference>
<dbReference type="CDD" id="cd02989">
    <property type="entry name" value="Phd_like_TxnDC9"/>
    <property type="match status" value="1"/>
</dbReference>
<evidence type="ECO:0000256" key="3">
    <source>
        <dbReference type="ARBA" id="ARBA00004300"/>
    </source>
</evidence>
<dbReference type="Pfam" id="PF00085">
    <property type="entry name" value="Thioredoxin"/>
    <property type="match status" value="1"/>
</dbReference>
<organism evidence="12 13">
    <name type="scientific">Monodon monoceros</name>
    <name type="common">Narwhal</name>
    <name type="synonym">Ceratodon monodon</name>
    <dbReference type="NCBI Taxonomy" id="40151"/>
    <lineage>
        <taxon>Eukaryota</taxon>
        <taxon>Metazoa</taxon>
        <taxon>Chordata</taxon>
        <taxon>Craniata</taxon>
        <taxon>Vertebrata</taxon>
        <taxon>Euteleostomi</taxon>
        <taxon>Mammalia</taxon>
        <taxon>Eutheria</taxon>
        <taxon>Laurasiatheria</taxon>
        <taxon>Artiodactyla</taxon>
        <taxon>Whippomorpha</taxon>
        <taxon>Cetacea</taxon>
        <taxon>Odontoceti</taxon>
        <taxon>Monodontidae</taxon>
        <taxon>Monodon</taxon>
    </lineage>
</organism>
<dbReference type="AlphaFoldDB" id="A0A4U1EE22"/>
<evidence type="ECO:0000313" key="12">
    <source>
        <dbReference type="EMBL" id="TKC34381.1"/>
    </source>
</evidence>
<evidence type="ECO:0000259" key="11">
    <source>
        <dbReference type="Pfam" id="PF00085"/>
    </source>
</evidence>
<dbReference type="InterPro" id="IPR013766">
    <property type="entry name" value="Thioredoxin_domain"/>
</dbReference>
<keyword evidence="5" id="KW-0597">Phosphoprotein</keyword>
<dbReference type="GO" id="GO:0005737">
    <property type="term" value="C:cytoplasm"/>
    <property type="evidence" value="ECO:0007669"/>
    <property type="project" value="UniProtKB-ARBA"/>
</dbReference>
<dbReference type="SUPFAM" id="SSF52833">
    <property type="entry name" value="Thioredoxin-like"/>
    <property type="match status" value="1"/>
</dbReference>
<keyword evidence="7" id="KW-0539">Nucleus</keyword>
<dbReference type="EMBL" id="RWIC01001903">
    <property type="protein sequence ID" value="TKC34381.1"/>
    <property type="molecule type" value="Genomic_DNA"/>
</dbReference>
<sequence>MYRVRAAANEEAEVTAAPQSPAAATRLKPEWIALLEKLVPHFPGITESSGISNRYAPGKEQDLTCKRMEANASVEMFSKVLENQLLQTTKQVEEHLDSEIQKLDQMDEDELEHLKEKRLKALRRAQQQKQEWLSKGHGEYREIPSERDFFQEVKESKKVVCHFYRDSTLRCNILDRHLVILSKKHLETKFLKLNVEKAPFLCERLHIKVIPTLALVKDGKTQDFVVGFSDLGNTDDFTTETLEWRLGCSDILNYSGNLTEPPFQSQKKFGTNFTKLEKKTIRGKKYDSDSDDE</sequence>
<dbReference type="GO" id="GO:0005813">
    <property type="term" value="C:centrosome"/>
    <property type="evidence" value="ECO:0007669"/>
    <property type="project" value="UniProtKB-SubCell"/>
</dbReference>
<name>A0A4U1EE22_MONMO</name>
<evidence type="ECO:0000256" key="6">
    <source>
        <dbReference type="ARBA" id="ARBA00023212"/>
    </source>
</evidence>
<dbReference type="PANTHER" id="PTHR21148">
    <property type="entry name" value="THIOREDOXIN DOMAIN-CONTAINING PROTEIN 9"/>
    <property type="match status" value="1"/>
</dbReference>
<comment type="subunit">
    <text evidence="10">Forms ternary complexes with the chaperonin TCP1 complex, spanning the cylindrical chaperonin cavity and contacting at least 2 subunits.</text>
</comment>
<evidence type="ECO:0000256" key="5">
    <source>
        <dbReference type="ARBA" id="ARBA00022553"/>
    </source>
</evidence>
<evidence type="ECO:0000256" key="9">
    <source>
        <dbReference type="ARBA" id="ARBA00053682"/>
    </source>
</evidence>
<evidence type="ECO:0000313" key="13">
    <source>
        <dbReference type="Proteomes" id="UP000308365"/>
    </source>
</evidence>
<dbReference type="FunFam" id="3.40.30.10:FF:000141">
    <property type="entry name" value="Thioredoxin domain-containing protein 9"/>
    <property type="match status" value="1"/>
</dbReference>
<gene>
    <name evidence="12" type="ORF">EI555_018843</name>
</gene>
<feature type="domain" description="Thioredoxin" evidence="11">
    <location>
        <begin position="146"/>
        <end position="229"/>
    </location>
</feature>
<evidence type="ECO:0000256" key="1">
    <source>
        <dbReference type="ARBA" id="ARBA00004123"/>
    </source>
</evidence>
<dbReference type="Proteomes" id="UP000308365">
    <property type="component" value="Unassembled WGS sequence"/>
</dbReference>
<evidence type="ECO:0000256" key="4">
    <source>
        <dbReference type="ARBA" id="ARBA00022490"/>
    </source>
</evidence>